<dbReference type="PROSITE" id="PS50213">
    <property type="entry name" value="FAS1"/>
    <property type="match status" value="1"/>
</dbReference>
<proteinExistence type="inferred from homology"/>
<reference evidence="5 6" key="1">
    <citation type="submission" date="2018-09" db="EMBL/GenBank/DDBJ databases">
        <title>A high-quality reference genome of wild soybean provides a powerful tool to mine soybean genomes.</title>
        <authorList>
            <person name="Xie M."/>
            <person name="Chung C.Y.L."/>
            <person name="Li M.-W."/>
            <person name="Wong F.-L."/>
            <person name="Chan T.-F."/>
            <person name="Lam H.-M."/>
        </authorList>
    </citation>
    <scope>NUCLEOTIDE SEQUENCE [LARGE SCALE GENOMIC DNA]</scope>
    <source>
        <strain evidence="6">cv. W05</strain>
        <tissue evidence="5">Hypocotyl of etiolated seedlings</tissue>
    </source>
</reference>
<dbReference type="InterPro" id="IPR052806">
    <property type="entry name" value="Fasciclin-like_AGP"/>
</dbReference>
<sequence length="293" mass="31604">MTCSLVPVWMMVALLMVANGVGVRSIPNREFDSMLNTVRARGYDLFCNAIVTSDLKIDILSDANSSRDAFTFFAPTDASLFALDMTLTASSYTDTLRFHVVPLRLSLAQLRLLPDGYTLPTLLPHRRLHLAHRTSSSPASISVAGVDVAFPGIFYGRNVVVHGLAGILSLRSNNSPSPSPIPSEDRWFFSPRSSPNSPANHPILAPFHVTNRSGSPAPFEAPAPAASPVDAPEGEPDWTVYPPVAESPRYPDSAISLPPEEYSDSAAPAPEGIRKCLNPDEGLEESVMQCYAA</sequence>
<feature type="domain" description="FAS1" evidence="4">
    <location>
        <begin position="30"/>
        <end position="168"/>
    </location>
</feature>
<dbReference type="Gramene" id="XM_028391426.1">
    <property type="protein sequence ID" value="XP_028247227.1"/>
    <property type="gene ID" value="LOC114424570"/>
</dbReference>
<organism evidence="5 6">
    <name type="scientific">Glycine soja</name>
    <name type="common">Wild soybean</name>
    <dbReference type="NCBI Taxonomy" id="3848"/>
    <lineage>
        <taxon>Eukaryota</taxon>
        <taxon>Viridiplantae</taxon>
        <taxon>Streptophyta</taxon>
        <taxon>Embryophyta</taxon>
        <taxon>Tracheophyta</taxon>
        <taxon>Spermatophyta</taxon>
        <taxon>Magnoliopsida</taxon>
        <taxon>eudicotyledons</taxon>
        <taxon>Gunneridae</taxon>
        <taxon>Pentapetalae</taxon>
        <taxon>rosids</taxon>
        <taxon>fabids</taxon>
        <taxon>Fabales</taxon>
        <taxon>Fabaceae</taxon>
        <taxon>Papilionoideae</taxon>
        <taxon>50 kb inversion clade</taxon>
        <taxon>NPAAA clade</taxon>
        <taxon>indigoferoid/millettioid clade</taxon>
        <taxon>Phaseoleae</taxon>
        <taxon>Glycine</taxon>
        <taxon>Glycine subgen. Soja</taxon>
    </lineage>
</organism>
<dbReference type="PANTHER" id="PTHR33985">
    <property type="entry name" value="OS02G0491300 PROTEIN-RELATED"/>
    <property type="match status" value="1"/>
</dbReference>
<evidence type="ECO:0000259" key="4">
    <source>
        <dbReference type="PROSITE" id="PS50213"/>
    </source>
</evidence>
<keyword evidence="3" id="KW-0732">Signal</keyword>
<gene>
    <name evidence="5" type="ORF">D0Y65_020928</name>
</gene>
<evidence type="ECO:0000256" key="3">
    <source>
        <dbReference type="SAM" id="SignalP"/>
    </source>
</evidence>
<comment type="caution">
    <text evidence="5">The sequence shown here is derived from an EMBL/GenBank/DDBJ whole genome shotgun (WGS) entry which is preliminary data.</text>
</comment>
<dbReference type="InterPro" id="IPR036378">
    <property type="entry name" value="FAS1_dom_sf"/>
</dbReference>
<dbReference type="PANTHER" id="PTHR33985:SF15">
    <property type="entry name" value="FASCICLIN-LIKE ARABINOGALACTAN PROTEIN 19"/>
    <property type="match status" value="1"/>
</dbReference>
<feature type="chain" id="PRO_5019349165" evidence="3">
    <location>
        <begin position="21"/>
        <end position="293"/>
    </location>
</feature>
<feature type="region of interest" description="Disordered" evidence="2">
    <location>
        <begin position="172"/>
        <end position="194"/>
    </location>
</feature>
<dbReference type="Gene3D" id="2.30.180.10">
    <property type="entry name" value="FAS1 domain"/>
    <property type="match status" value="1"/>
</dbReference>
<keyword evidence="6" id="KW-1185">Reference proteome</keyword>
<dbReference type="AlphaFoldDB" id="A0A445JGF7"/>
<evidence type="ECO:0000313" key="6">
    <source>
        <dbReference type="Proteomes" id="UP000289340"/>
    </source>
</evidence>
<dbReference type="Pfam" id="PF02469">
    <property type="entry name" value="Fasciclin"/>
    <property type="match status" value="1"/>
</dbReference>
<evidence type="ECO:0000256" key="1">
    <source>
        <dbReference type="ARBA" id="ARBA00007843"/>
    </source>
</evidence>
<dbReference type="Proteomes" id="UP000289340">
    <property type="component" value="Chromosome 8"/>
</dbReference>
<accession>A0A445JGF7</accession>
<name>A0A445JGF7_GLYSO</name>
<dbReference type="InterPro" id="IPR000782">
    <property type="entry name" value="FAS1_domain"/>
</dbReference>
<dbReference type="EMBL" id="QZWG01000008">
    <property type="protein sequence ID" value="RZB97552.1"/>
    <property type="molecule type" value="Genomic_DNA"/>
</dbReference>
<protein>
    <submittedName>
        <fullName evidence="5">Fasciclin-like arabinogalactan protein 19</fullName>
    </submittedName>
</protein>
<dbReference type="FunFam" id="2.30.180.10:FF:000046">
    <property type="entry name" value="Fasciclin-like arabinogalactan family protein"/>
    <property type="match status" value="1"/>
</dbReference>
<feature type="signal peptide" evidence="3">
    <location>
        <begin position="1"/>
        <end position="20"/>
    </location>
</feature>
<dbReference type="SUPFAM" id="SSF82153">
    <property type="entry name" value="FAS1 domain"/>
    <property type="match status" value="1"/>
</dbReference>
<dbReference type="SMART" id="SM00554">
    <property type="entry name" value="FAS1"/>
    <property type="match status" value="1"/>
</dbReference>
<comment type="similarity">
    <text evidence="1">Belongs to the fasciclin-like AGP family.</text>
</comment>
<evidence type="ECO:0000313" key="5">
    <source>
        <dbReference type="EMBL" id="RZB97552.1"/>
    </source>
</evidence>
<feature type="compositionally biased region" description="Low complexity" evidence="2">
    <location>
        <begin position="216"/>
        <end position="231"/>
    </location>
</feature>
<evidence type="ECO:0000256" key="2">
    <source>
        <dbReference type="SAM" id="MobiDB-lite"/>
    </source>
</evidence>
<feature type="region of interest" description="Disordered" evidence="2">
    <location>
        <begin position="214"/>
        <end position="272"/>
    </location>
</feature>